<evidence type="ECO:0000256" key="1">
    <source>
        <dbReference type="SAM" id="MobiDB-lite"/>
    </source>
</evidence>
<evidence type="ECO:0000313" key="2">
    <source>
        <dbReference type="EMBL" id="KAK3312403.1"/>
    </source>
</evidence>
<sequence>MDSSRPAARPPLVTSLQSYCSARSPGACCLMLIGLRLNTAEYMNFEGRQDMMQRRVAQPGSITECWKRVVSVSAGPGKERDATALEAFLCHRSCLNPRLTSDTRLLLIDSTRYETCVTQYCANTTANLEDCAGLIRNSETTERVMISEEGVTDITQNAGAGRRKESLTLLPSGSDSESVETGSGVEGRHEGHMKLNVRCTASTGRYSTTYIAKAPPIIVTSRRYSHALRSGIESKHPSAGFNMYRAPQTSHGNENAVIKVRSMGGQQVGQGQAVQSAKQA</sequence>
<dbReference type="Proteomes" id="UP001283341">
    <property type="component" value="Unassembled WGS sequence"/>
</dbReference>
<feature type="compositionally biased region" description="Polar residues" evidence="1">
    <location>
        <begin position="169"/>
        <end position="181"/>
    </location>
</feature>
<proteinExistence type="predicted"/>
<gene>
    <name evidence="2" type="ORF">B0H66DRAFT_538693</name>
</gene>
<protein>
    <submittedName>
        <fullName evidence="2">Uncharacterized protein</fullName>
    </submittedName>
</protein>
<dbReference type="EMBL" id="JAUEDM010000009">
    <property type="protein sequence ID" value="KAK3312403.1"/>
    <property type="molecule type" value="Genomic_DNA"/>
</dbReference>
<reference evidence="2" key="1">
    <citation type="journal article" date="2023" name="Mol. Phylogenet. Evol.">
        <title>Genome-scale phylogeny and comparative genomics of the fungal order Sordariales.</title>
        <authorList>
            <person name="Hensen N."/>
            <person name="Bonometti L."/>
            <person name="Westerberg I."/>
            <person name="Brannstrom I.O."/>
            <person name="Guillou S."/>
            <person name="Cros-Aarteil S."/>
            <person name="Calhoun S."/>
            <person name="Haridas S."/>
            <person name="Kuo A."/>
            <person name="Mondo S."/>
            <person name="Pangilinan J."/>
            <person name="Riley R."/>
            <person name="LaButti K."/>
            <person name="Andreopoulos B."/>
            <person name="Lipzen A."/>
            <person name="Chen C."/>
            <person name="Yan M."/>
            <person name="Daum C."/>
            <person name="Ng V."/>
            <person name="Clum A."/>
            <person name="Steindorff A."/>
            <person name="Ohm R.A."/>
            <person name="Martin F."/>
            <person name="Silar P."/>
            <person name="Natvig D.O."/>
            <person name="Lalanne C."/>
            <person name="Gautier V."/>
            <person name="Ament-Velasquez S.L."/>
            <person name="Kruys A."/>
            <person name="Hutchinson M.I."/>
            <person name="Powell A.J."/>
            <person name="Barry K."/>
            <person name="Miller A.N."/>
            <person name="Grigoriev I.V."/>
            <person name="Debuchy R."/>
            <person name="Gladieux P."/>
            <person name="Hiltunen Thoren M."/>
            <person name="Johannesson H."/>
        </authorList>
    </citation>
    <scope>NUCLEOTIDE SEQUENCE</scope>
    <source>
        <strain evidence="2">CBS 118394</strain>
    </source>
</reference>
<comment type="caution">
    <text evidence="2">The sequence shown here is derived from an EMBL/GenBank/DDBJ whole genome shotgun (WGS) entry which is preliminary data.</text>
</comment>
<name>A0AAE0HT43_9PEZI</name>
<evidence type="ECO:0000313" key="3">
    <source>
        <dbReference type="Proteomes" id="UP001283341"/>
    </source>
</evidence>
<feature type="region of interest" description="Disordered" evidence="1">
    <location>
        <begin position="160"/>
        <end position="188"/>
    </location>
</feature>
<dbReference type="AlphaFoldDB" id="A0AAE0HT43"/>
<keyword evidence="3" id="KW-1185">Reference proteome</keyword>
<reference evidence="2" key="2">
    <citation type="submission" date="2023-06" db="EMBL/GenBank/DDBJ databases">
        <authorList>
            <consortium name="Lawrence Berkeley National Laboratory"/>
            <person name="Haridas S."/>
            <person name="Hensen N."/>
            <person name="Bonometti L."/>
            <person name="Westerberg I."/>
            <person name="Brannstrom I.O."/>
            <person name="Guillou S."/>
            <person name="Cros-Aarteil S."/>
            <person name="Calhoun S."/>
            <person name="Kuo A."/>
            <person name="Mondo S."/>
            <person name="Pangilinan J."/>
            <person name="Riley R."/>
            <person name="Labutti K."/>
            <person name="Andreopoulos B."/>
            <person name="Lipzen A."/>
            <person name="Chen C."/>
            <person name="Yanf M."/>
            <person name="Daum C."/>
            <person name="Ng V."/>
            <person name="Clum A."/>
            <person name="Steindorff A."/>
            <person name="Ohm R."/>
            <person name="Martin F."/>
            <person name="Silar P."/>
            <person name="Natvig D."/>
            <person name="Lalanne C."/>
            <person name="Gautier V."/>
            <person name="Ament-Velasquez S.L."/>
            <person name="Kruys A."/>
            <person name="Hutchinson M.I."/>
            <person name="Powell A.J."/>
            <person name="Barry K."/>
            <person name="Miller A.N."/>
            <person name="Grigoriev I.V."/>
            <person name="Debuchy R."/>
            <person name="Gladieux P."/>
            <person name="Thoren M.H."/>
            <person name="Johannesson H."/>
        </authorList>
    </citation>
    <scope>NUCLEOTIDE SEQUENCE</scope>
    <source>
        <strain evidence="2">CBS 118394</strain>
    </source>
</reference>
<accession>A0AAE0HT43</accession>
<organism evidence="2 3">
    <name type="scientific">Apodospora peruviana</name>
    <dbReference type="NCBI Taxonomy" id="516989"/>
    <lineage>
        <taxon>Eukaryota</taxon>
        <taxon>Fungi</taxon>
        <taxon>Dikarya</taxon>
        <taxon>Ascomycota</taxon>
        <taxon>Pezizomycotina</taxon>
        <taxon>Sordariomycetes</taxon>
        <taxon>Sordariomycetidae</taxon>
        <taxon>Sordariales</taxon>
        <taxon>Lasiosphaeriaceae</taxon>
        <taxon>Apodospora</taxon>
    </lineage>
</organism>